<dbReference type="AlphaFoldDB" id="A0AAD7FWG9"/>
<comment type="caution">
    <text evidence="2">The sequence shown here is derived from an EMBL/GenBank/DDBJ whole genome shotgun (WGS) entry which is preliminary data.</text>
</comment>
<protein>
    <submittedName>
        <fullName evidence="2">Uncharacterized protein</fullName>
    </submittedName>
</protein>
<keyword evidence="3" id="KW-1185">Reference proteome</keyword>
<evidence type="ECO:0000313" key="3">
    <source>
        <dbReference type="Proteomes" id="UP001221142"/>
    </source>
</evidence>
<dbReference type="Proteomes" id="UP001221142">
    <property type="component" value="Unassembled WGS sequence"/>
</dbReference>
<sequence>MSSRPTNEEIASRTTTFALALFQQHTRGSRRLASPIDLAQVADDFGSGWPTSAIHSHAAQLWTWNGRILFEAAVTKTIRDRYGGFAASPSMASRLVVDSMSDTPATTFYALCCGREKPQIPFDMHNTFYAAIHHLSLRHSIPAVHAWVKDNISDLIFETLAYVLPLMDDVRPAPGVPYPFVEMSEYWRALKALEDGEIVDRPGRGRRSPDRQIAPLPRRWDKS</sequence>
<feature type="region of interest" description="Disordered" evidence="1">
    <location>
        <begin position="200"/>
        <end position="223"/>
    </location>
</feature>
<gene>
    <name evidence="2" type="ORF">FB45DRAFT_900776</name>
</gene>
<evidence type="ECO:0000256" key="1">
    <source>
        <dbReference type="SAM" id="MobiDB-lite"/>
    </source>
</evidence>
<organism evidence="2 3">
    <name type="scientific">Roridomyces roridus</name>
    <dbReference type="NCBI Taxonomy" id="1738132"/>
    <lineage>
        <taxon>Eukaryota</taxon>
        <taxon>Fungi</taxon>
        <taxon>Dikarya</taxon>
        <taxon>Basidiomycota</taxon>
        <taxon>Agaricomycotina</taxon>
        <taxon>Agaricomycetes</taxon>
        <taxon>Agaricomycetidae</taxon>
        <taxon>Agaricales</taxon>
        <taxon>Marasmiineae</taxon>
        <taxon>Mycenaceae</taxon>
        <taxon>Roridomyces</taxon>
    </lineage>
</organism>
<accession>A0AAD7FWG9</accession>
<feature type="compositionally biased region" description="Basic and acidic residues" evidence="1">
    <location>
        <begin position="200"/>
        <end position="210"/>
    </location>
</feature>
<dbReference type="EMBL" id="JARKIF010000004">
    <property type="protein sequence ID" value="KAJ7641687.1"/>
    <property type="molecule type" value="Genomic_DNA"/>
</dbReference>
<reference evidence="2" key="1">
    <citation type="submission" date="2023-03" db="EMBL/GenBank/DDBJ databases">
        <title>Massive genome expansion in bonnet fungi (Mycena s.s.) driven by repeated elements and novel gene families across ecological guilds.</title>
        <authorList>
            <consortium name="Lawrence Berkeley National Laboratory"/>
            <person name="Harder C.B."/>
            <person name="Miyauchi S."/>
            <person name="Viragh M."/>
            <person name="Kuo A."/>
            <person name="Thoen E."/>
            <person name="Andreopoulos B."/>
            <person name="Lu D."/>
            <person name="Skrede I."/>
            <person name="Drula E."/>
            <person name="Henrissat B."/>
            <person name="Morin E."/>
            <person name="Kohler A."/>
            <person name="Barry K."/>
            <person name="LaButti K."/>
            <person name="Morin E."/>
            <person name="Salamov A."/>
            <person name="Lipzen A."/>
            <person name="Mereny Z."/>
            <person name="Hegedus B."/>
            <person name="Baldrian P."/>
            <person name="Stursova M."/>
            <person name="Weitz H."/>
            <person name="Taylor A."/>
            <person name="Grigoriev I.V."/>
            <person name="Nagy L.G."/>
            <person name="Martin F."/>
            <person name="Kauserud H."/>
        </authorList>
    </citation>
    <scope>NUCLEOTIDE SEQUENCE</scope>
    <source>
        <strain evidence="2">9284</strain>
    </source>
</reference>
<name>A0AAD7FWG9_9AGAR</name>
<proteinExistence type="predicted"/>
<evidence type="ECO:0000313" key="2">
    <source>
        <dbReference type="EMBL" id="KAJ7641687.1"/>
    </source>
</evidence>